<evidence type="ECO:0000259" key="1">
    <source>
        <dbReference type="Pfam" id="PF13847"/>
    </source>
</evidence>
<dbReference type="Proteomes" id="UP001598130">
    <property type="component" value="Unassembled WGS sequence"/>
</dbReference>
<keyword evidence="3" id="KW-0808">Transferase</keyword>
<accession>A0ABW6CIC2</accession>
<protein>
    <submittedName>
        <fullName evidence="3">Methyltransferase domain-containing protein</fullName>
    </submittedName>
</protein>
<dbReference type="InterPro" id="IPR036390">
    <property type="entry name" value="WH_DNA-bd_sf"/>
</dbReference>
<dbReference type="GO" id="GO:0032259">
    <property type="term" value="P:methylation"/>
    <property type="evidence" value="ECO:0007669"/>
    <property type="project" value="UniProtKB-KW"/>
</dbReference>
<organism evidence="3 4">
    <name type="scientific">Phenylobacterium ferrooxidans</name>
    <dbReference type="NCBI Taxonomy" id="2982689"/>
    <lineage>
        <taxon>Bacteria</taxon>
        <taxon>Pseudomonadati</taxon>
        <taxon>Pseudomonadota</taxon>
        <taxon>Alphaproteobacteria</taxon>
        <taxon>Caulobacterales</taxon>
        <taxon>Caulobacteraceae</taxon>
        <taxon>Phenylobacterium</taxon>
    </lineage>
</organism>
<dbReference type="PANTHER" id="PTHR45128:SF2">
    <property type="entry name" value="METHYLTRANSFERASE DOMAIN-CONTAINING PROTEIN"/>
    <property type="match status" value="1"/>
</dbReference>
<keyword evidence="4" id="KW-1185">Reference proteome</keyword>
<dbReference type="GO" id="GO:0008168">
    <property type="term" value="F:methyltransferase activity"/>
    <property type="evidence" value="ECO:0007669"/>
    <property type="project" value="UniProtKB-KW"/>
</dbReference>
<dbReference type="InterPro" id="IPR048711">
    <property type="entry name" value="WHD_Rv2258c"/>
</dbReference>
<dbReference type="InterPro" id="IPR036388">
    <property type="entry name" value="WH-like_DNA-bd_sf"/>
</dbReference>
<gene>
    <name evidence="3" type="ORF">OCL97_02465</name>
</gene>
<keyword evidence="3" id="KW-0489">Methyltransferase</keyword>
<dbReference type="RefSeq" id="WP_377367281.1">
    <property type="nucleotide sequence ID" value="NZ_JAOTJD010000003.1"/>
</dbReference>
<dbReference type="SUPFAM" id="SSF46785">
    <property type="entry name" value="Winged helix' DNA-binding domain"/>
    <property type="match status" value="1"/>
</dbReference>
<dbReference type="InterPro" id="IPR029063">
    <property type="entry name" value="SAM-dependent_MTases_sf"/>
</dbReference>
<comment type="caution">
    <text evidence="3">The sequence shown here is derived from an EMBL/GenBank/DDBJ whole genome shotgun (WGS) entry which is preliminary data.</text>
</comment>
<feature type="domain" description="S-adenosylmethionine-dependent methyltransferase Rv2258c-like winged HTH" evidence="2">
    <location>
        <begin position="24"/>
        <end position="94"/>
    </location>
</feature>
<dbReference type="SUPFAM" id="SSF53335">
    <property type="entry name" value="S-adenosyl-L-methionine-dependent methyltransferases"/>
    <property type="match status" value="1"/>
</dbReference>
<dbReference type="InterPro" id="IPR053173">
    <property type="entry name" value="SAM-binding_MTase"/>
</dbReference>
<dbReference type="Gene3D" id="3.40.50.150">
    <property type="entry name" value="Vaccinia Virus protein VP39"/>
    <property type="match status" value="1"/>
</dbReference>
<reference evidence="3 4" key="1">
    <citation type="submission" date="2022-09" db="EMBL/GenBank/DDBJ databases">
        <title>New species of Phenylobacterium.</title>
        <authorList>
            <person name="Mieszkin S."/>
        </authorList>
    </citation>
    <scope>NUCLEOTIDE SEQUENCE [LARGE SCALE GENOMIC DNA]</scope>
    <source>
        <strain evidence="3 4">HK31-G</strain>
    </source>
</reference>
<dbReference type="InterPro" id="IPR025714">
    <property type="entry name" value="Methyltranfer_dom"/>
</dbReference>
<proteinExistence type="predicted"/>
<dbReference type="Pfam" id="PF21320">
    <property type="entry name" value="WHD_Rv2258c"/>
    <property type="match status" value="1"/>
</dbReference>
<dbReference type="Pfam" id="PF13847">
    <property type="entry name" value="Methyltransf_31"/>
    <property type="match status" value="1"/>
</dbReference>
<evidence type="ECO:0000313" key="4">
    <source>
        <dbReference type="Proteomes" id="UP001598130"/>
    </source>
</evidence>
<evidence type="ECO:0000313" key="3">
    <source>
        <dbReference type="EMBL" id="MFD3262824.1"/>
    </source>
</evidence>
<name>A0ABW6CIC2_9CAUL</name>
<sequence length="354" mass="37308">MTNGPTKLDLFKGKIAGEIGAAMSVSLAVLGDRLGLYKALAAAGPCTSAELAETAGVNERNVREWLAAQAASGYVDYDDADGRFGLNAEQRAVLVDEDGPAYMGGGFELAAAMFLDEPKVAQAFRSGLGLGWHERCGCLFRGTERFFRPGRAANLLEVWLPALEGVEAKLKAGARVADVGCGHGGAVIMMAQAFPNAYFVGFDYHGPSVEHARAAAEAAGVAGRVRFEQAAAKDFGEGGEFDLITMFDALHDMGDPVGTAHHMRSRLTADGTCMLVEPNAADSLSENLKNPFSRIMYSASTMICTPVSMSQEVGLALGAAAGPGRLTEVARQAGFTRVRRVADESPSLVLELKL</sequence>
<dbReference type="Gene3D" id="1.10.10.10">
    <property type="entry name" value="Winged helix-like DNA-binding domain superfamily/Winged helix DNA-binding domain"/>
    <property type="match status" value="1"/>
</dbReference>
<feature type="domain" description="Methyltransferase" evidence="1">
    <location>
        <begin position="171"/>
        <end position="296"/>
    </location>
</feature>
<evidence type="ECO:0000259" key="2">
    <source>
        <dbReference type="Pfam" id="PF21320"/>
    </source>
</evidence>
<dbReference type="EMBL" id="JAOTJD010000003">
    <property type="protein sequence ID" value="MFD3262824.1"/>
    <property type="molecule type" value="Genomic_DNA"/>
</dbReference>
<dbReference type="PANTHER" id="PTHR45128">
    <property type="entry name" value="METHYLTRANSFERASE TYPE 11"/>
    <property type="match status" value="1"/>
</dbReference>